<proteinExistence type="predicted"/>
<sequence length="268" mass="30747">MNINCHLYESSEAFGIRLVVQNASLITYAGPGLSPGSGSKLDVSGEHRIQDQPQCPRSADPLNASAFTVYNLQILDHENSELSKQLGEILEAVNSGFIEENMRLREKIDRLEAENDGLIETLEVNQRICSKFSTERIATLRHKDFEIEKLTAERATARHKAIEDRQLAQDLRIANHDAFRVVEAKDREIRNLKTENVKLNFEIDRLQVRLIFLGEKLNRITEEAGYKDLTTKAKYGINKIENEVVQNEDKNMRREDEDVQGKENRLER</sequence>
<dbReference type="EMBL" id="CP042185">
    <property type="protein sequence ID" value="QDS67830.1"/>
    <property type="molecule type" value="Genomic_DNA"/>
</dbReference>
<name>A0A517KWS5_9PEZI</name>
<feature type="coiled-coil region" evidence="1">
    <location>
        <begin position="94"/>
        <end position="128"/>
    </location>
</feature>
<dbReference type="AlphaFoldDB" id="A0A517KWS5"/>
<keyword evidence="1" id="KW-0175">Coiled coil</keyword>
<evidence type="ECO:0000256" key="1">
    <source>
        <dbReference type="SAM" id="Coils"/>
    </source>
</evidence>
<dbReference type="Proteomes" id="UP000316270">
    <property type="component" value="Chromosome 1"/>
</dbReference>
<feature type="compositionally biased region" description="Basic and acidic residues" evidence="2">
    <location>
        <begin position="247"/>
        <end position="268"/>
    </location>
</feature>
<accession>A0A517KWS5</accession>
<reference evidence="3 4" key="1">
    <citation type="submission" date="2019-07" db="EMBL/GenBank/DDBJ databases">
        <title>Finished genome of Venturia effusa.</title>
        <authorList>
            <person name="Young C.A."/>
            <person name="Cox M.P."/>
            <person name="Ganley A.R.D."/>
            <person name="David W.J."/>
        </authorList>
    </citation>
    <scope>NUCLEOTIDE SEQUENCE [LARGE SCALE GENOMIC DNA]</scope>
    <source>
        <strain evidence="4">albino</strain>
    </source>
</reference>
<keyword evidence="4" id="KW-1185">Reference proteome</keyword>
<evidence type="ECO:0000313" key="4">
    <source>
        <dbReference type="Proteomes" id="UP000316270"/>
    </source>
</evidence>
<protein>
    <submittedName>
        <fullName evidence="3">Uncharacterized protein</fullName>
    </submittedName>
</protein>
<organism evidence="3 4">
    <name type="scientific">Venturia effusa</name>
    <dbReference type="NCBI Taxonomy" id="50376"/>
    <lineage>
        <taxon>Eukaryota</taxon>
        <taxon>Fungi</taxon>
        <taxon>Dikarya</taxon>
        <taxon>Ascomycota</taxon>
        <taxon>Pezizomycotina</taxon>
        <taxon>Dothideomycetes</taxon>
        <taxon>Pleosporomycetidae</taxon>
        <taxon>Venturiales</taxon>
        <taxon>Venturiaceae</taxon>
        <taxon>Venturia</taxon>
    </lineage>
</organism>
<evidence type="ECO:0000313" key="3">
    <source>
        <dbReference type="EMBL" id="QDS67830.1"/>
    </source>
</evidence>
<gene>
    <name evidence="3" type="ORF">FKW77_007296</name>
</gene>
<feature type="region of interest" description="Disordered" evidence="2">
    <location>
        <begin position="245"/>
        <end position="268"/>
    </location>
</feature>
<evidence type="ECO:0000256" key="2">
    <source>
        <dbReference type="SAM" id="MobiDB-lite"/>
    </source>
</evidence>